<dbReference type="InterPro" id="IPR004146">
    <property type="entry name" value="DC1"/>
</dbReference>
<accession>A0ABC8IXZ6</accession>
<name>A0ABC8IXZ6_ERUVS</name>
<dbReference type="Proteomes" id="UP001642260">
    <property type="component" value="Unassembled WGS sequence"/>
</dbReference>
<feature type="domain" description="DC1" evidence="2">
    <location>
        <begin position="62"/>
        <end position="110"/>
    </location>
</feature>
<dbReference type="AlphaFoldDB" id="A0ABC8IXZ6"/>
<dbReference type="InterPro" id="IPR046349">
    <property type="entry name" value="C1-like_sf"/>
</dbReference>
<evidence type="ECO:0000259" key="2">
    <source>
        <dbReference type="Pfam" id="PF03107"/>
    </source>
</evidence>
<feature type="domain" description="DC1" evidence="2">
    <location>
        <begin position="8"/>
        <end position="52"/>
    </location>
</feature>
<gene>
    <name evidence="4" type="ORF">ERUC_LOCUS3938</name>
</gene>
<dbReference type="EMBL" id="CAKOAT010061821">
    <property type="protein sequence ID" value="CAH8305720.1"/>
    <property type="molecule type" value="Genomic_DNA"/>
</dbReference>
<keyword evidence="1" id="KW-0677">Repeat</keyword>
<evidence type="ECO:0000313" key="5">
    <source>
        <dbReference type="Proteomes" id="UP001642260"/>
    </source>
</evidence>
<dbReference type="PANTHER" id="PTHR32410:SF153">
    <property type="entry name" value="CHP-RICH ZINC FINGER PROTEIN-LIKE-RELATED"/>
    <property type="match status" value="1"/>
</dbReference>
<feature type="domain" description="DC1" evidence="2">
    <location>
        <begin position="149"/>
        <end position="199"/>
    </location>
</feature>
<comment type="caution">
    <text evidence="4">The sequence shown here is derived from an EMBL/GenBank/DDBJ whole genome shotgun (WGS) entry which is preliminary data.</text>
</comment>
<dbReference type="InterPro" id="IPR054483">
    <property type="entry name" value="DC1-like_CT"/>
</dbReference>
<proteinExistence type="predicted"/>
<sequence>MSYLSSLKWHEHPLALFPRQTFLPCNLCALPHSNCPFYICPPCQFVAHQKCISLPRVIKISRHLHRISFTLSFDQGDWSCGVCRKKIHNDFGGYSCTHNNCSYAAHSVCATQRNIWDGQELEGTPDEDVDEGEGVEPFLRIGNGIIQHFSHQQHYLRLDDENADFDYDENRICEACVTPIYFGNFYSCTQCDFILHEECSNLSRKIHHPIHPHLLTLVTQTGDRINIENTCSACPWCITGFFYECGKEGCNFKLHIPCATISEPLIHGSHIHPLFLTSKPGERRKCAFCEGYRNVCSETFNCIECDFSLCFMCVTTPQKVRYKHDKHMFTLSYGDETSTMTNWCEVCERKITPKARFYSCDESCSVTLHIHCLAGIDEYMKPGLLLIHPTGVNIDVLRNNCMSRPICKLCRKRCRYQIVFQCSGFIFCRIYCVLNGFWSEVI</sequence>
<feature type="domain" description="DC1" evidence="2">
    <location>
        <begin position="209"/>
        <end position="259"/>
    </location>
</feature>
<protein>
    <recommendedName>
        <fullName evidence="6">Cysteine/Histidine-rich C1 domain family protein</fullName>
    </recommendedName>
</protein>
<organism evidence="4 5">
    <name type="scientific">Eruca vesicaria subsp. sativa</name>
    <name type="common">Garden rocket</name>
    <name type="synonym">Eruca sativa</name>
    <dbReference type="NCBI Taxonomy" id="29727"/>
    <lineage>
        <taxon>Eukaryota</taxon>
        <taxon>Viridiplantae</taxon>
        <taxon>Streptophyta</taxon>
        <taxon>Embryophyta</taxon>
        <taxon>Tracheophyta</taxon>
        <taxon>Spermatophyta</taxon>
        <taxon>Magnoliopsida</taxon>
        <taxon>eudicotyledons</taxon>
        <taxon>Gunneridae</taxon>
        <taxon>Pentapetalae</taxon>
        <taxon>rosids</taxon>
        <taxon>malvids</taxon>
        <taxon>Brassicales</taxon>
        <taxon>Brassicaceae</taxon>
        <taxon>Brassiceae</taxon>
        <taxon>Eruca</taxon>
    </lineage>
</organism>
<evidence type="ECO:0008006" key="6">
    <source>
        <dbReference type="Google" id="ProtNLM"/>
    </source>
</evidence>
<feature type="domain" description="DC1-like C-terminal" evidence="3">
    <location>
        <begin position="394"/>
        <end position="433"/>
    </location>
</feature>
<evidence type="ECO:0000256" key="1">
    <source>
        <dbReference type="ARBA" id="ARBA00022737"/>
    </source>
</evidence>
<dbReference type="Pfam" id="PF03107">
    <property type="entry name" value="C1_2"/>
    <property type="match status" value="5"/>
</dbReference>
<feature type="domain" description="DC1" evidence="2">
    <location>
        <begin position="323"/>
        <end position="372"/>
    </location>
</feature>
<evidence type="ECO:0000259" key="3">
    <source>
        <dbReference type="Pfam" id="PF22926"/>
    </source>
</evidence>
<evidence type="ECO:0000313" key="4">
    <source>
        <dbReference type="EMBL" id="CAH8305720.1"/>
    </source>
</evidence>
<dbReference type="InterPro" id="IPR053192">
    <property type="entry name" value="Vacuole_Formation_Reg"/>
</dbReference>
<keyword evidence="5" id="KW-1185">Reference proteome</keyword>
<dbReference type="Pfam" id="PF22926">
    <property type="entry name" value="C1-like_CT"/>
    <property type="match status" value="1"/>
</dbReference>
<dbReference type="SUPFAM" id="SSF57889">
    <property type="entry name" value="Cysteine-rich domain"/>
    <property type="match status" value="4"/>
</dbReference>
<reference evidence="4 5" key="1">
    <citation type="submission" date="2022-03" db="EMBL/GenBank/DDBJ databases">
        <authorList>
            <person name="Macdonald S."/>
            <person name="Ahmed S."/>
            <person name="Newling K."/>
        </authorList>
    </citation>
    <scope>NUCLEOTIDE SEQUENCE [LARGE SCALE GENOMIC DNA]</scope>
</reference>
<dbReference type="PANTHER" id="PTHR32410">
    <property type="entry name" value="CYSTEINE/HISTIDINE-RICH C1 DOMAIN FAMILY PROTEIN"/>
    <property type="match status" value="1"/>
</dbReference>